<accession>A0A117M8H7</accession>
<dbReference type="EMBL" id="DQBS01000015">
    <property type="protein sequence ID" value="HCO69092.1"/>
    <property type="molecule type" value="Genomic_DNA"/>
</dbReference>
<evidence type="ECO:0000256" key="3">
    <source>
        <dbReference type="ARBA" id="ARBA00016943"/>
    </source>
</evidence>
<organism evidence="16 18">
    <name type="scientific">Mesotoga infera</name>
    <dbReference type="NCBI Taxonomy" id="1236046"/>
    <lineage>
        <taxon>Bacteria</taxon>
        <taxon>Thermotogati</taxon>
        <taxon>Thermotogota</taxon>
        <taxon>Thermotogae</taxon>
        <taxon>Kosmotogales</taxon>
        <taxon>Kosmotogaceae</taxon>
        <taxon>Mesotoga</taxon>
    </lineage>
</organism>
<feature type="binding site" evidence="12">
    <location>
        <position position="244"/>
    </location>
    <ligand>
        <name>substrate</name>
    </ligand>
</feature>
<dbReference type="PROSITE" id="PS00583">
    <property type="entry name" value="PFKB_KINASES_1"/>
    <property type="match status" value="1"/>
</dbReference>
<evidence type="ECO:0000259" key="13">
    <source>
        <dbReference type="Pfam" id="PF00294"/>
    </source>
</evidence>
<comment type="caution">
    <text evidence="12">Lacks conserved residue(s) required for the propagation of feature annotation.</text>
</comment>
<evidence type="ECO:0000313" key="16">
    <source>
        <dbReference type="EMBL" id="KUK90127.1"/>
    </source>
</evidence>
<feature type="binding site" evidence="12">
    <location>
        <begin position="9"/>
        <end position="11"/>
    </location>
    <ligand>
        <name>substrate</name>
    </ligand>
</feature>
<dbReference type="Proteomes" id="UP000054260">
    <property type="component" value="Unassembled WGS sequence"/>
</dbReference>
<evidence type="ECO:0000256" key="8">
    <source>
        <dbReference type="ARBA" id="ARBA00022840"/>
    </source>
</evidence>
<comment type="activity regulation">
    <text evidence="12">Activated by a monovalent cation that binds near, but not in, the active site. The most likely occupant of the site in vivo is potassium. Ion binding induces a conformational change that may alter substrate affinity.</text>
</comment>
<dbReference type="PANTHER" id="PTHR10584">
    <property type="entry name" value="SUGAR KINASE"/>
    <property type="match status" value="1"/>
</dbReference>
<keyword evidence="8 12" id="KW-0067">ATP-binding</keyword>
<dbReference type="InterPro" id="IPR002139">
    <property type="entry name" value="Ribo/fructo_kinase"/>
</dbReference>
<dbReference type="GO" id="GO:0046872">
    <property type="term" value="F:metal ion binding"/>
    <property type="evidence" value="ECO:0007669"/>
    <property type="project" value="UniProtKB-KW"/>
</dbReference>
<feature type="binding site" evidence="12">
    <location>
        <position position="283"/>
    </location>
    <ligand>
        <name>K(+)</name>
        <dbReference type="ChEBI" id="CHEBI:29103"/>
    </ligand>
</feature>
<feature type="binding site" evidence="12">
    <location>
        <begin position="212"/>
        <end position="217"/>
    </location>
    <ligand>
        <name>ATP</name>
        <dbReference type="ChEBI" id="CHEBI:30616"/>
    </ligand>
</feature>
<gene>
    <name evidence="12 14" type="primary">rbsK</name>
    <name evidence="14" type="ORF">DIT26_00645</name>
    <name evidence="15" type="ORF">XD86_0336</name>
    <name evidence="16" type="ORF">XE02_0680</name>
</gene>
<feature type="binding site" evidence="12">
    <location>
        <position position="136"/>
    </location>
    <ligand>
        <name>substrate</name>
    </ligand>
</feature>
<dbReference type="Gene3D" id="3.40.1190.20">
    <property type="match status" value="1"/>
</dbReference>
<dbReference type="PATRIC" id="fig|1236046.5.peg.252"/>
<reference evidence="16" key="1">
    <citation type="journal article" date="2015" name="MBio">
        <title>Genome-resolved metagenomic analysis reveals roles for candidate phyla and other microbial community members in biogeochemical transformations in oil reservoirs.</title>
        <authorList>
            <person name="Hu P."/>
            <person name="Tom L."/>
            <person name="Singh A."/>
            <person name="Thomas B.C."/>
            <person name="Baker B.J."/>
            <person name="Piceno Y.M."/>
            <person name="Andersen G.L."/>
            <person name="Banfield J.F."/>
        </authorList>
    </citation>
    <scope>NUCLEOTIDE SEQUENCE [LARGE SCALE GENOMIC DNA]</scope>
    <source>
        <strain evidence="15">46_47</strain>
        <strain evidence="16">46_70</strain>
    </source>
</reference>
<feature type="binding site" evidence="12">
    <location>
        <position position="274"/>
    </location>
    <ligand>
        <name>K(+)</name>
        <dbReference type="ChEBI" id="CHEBI:29103"/>
    </ligand>
</feature>
<evidence type="ECO:0000313" key="14">
    <source>
        <dbReference type="EMBL" id="HCO69092.1"/>
    </source>
</evidence>
<comment type="similarity">
    <text evidence="1">Belongs to the carbohydrate kinase pfkB family.</text>
</comment>
<dbReference type="AlphaFoldDB" id="A0A117M8H7"/>
<dbReference type="InterPro" id="IPR002173">
    <property type="entry name" value="Carboh/pur_kinase_PfkB_CS"/>
</dbReference>
<dbReference type="Proteomes" id="UP000055014">
    <property type="component" value="Unassembled WGS sequence"/>
</dbReference>
<feature type="binding site" evidence="12">
    <location>
        <position position="238"/>
    </location>
    <ligand>
        <name>K(+)</name>
        <dbReference type="ChEBI" id="CHEBI:29103"/>
    </ligand>
</feature>
<comment type="similarity">
    <text evidence="12">Belongs to the carbohydrate kinase PfkB family. Ribokinase subfamily.</text>
</comment>
<dbReference type="PROSITE" id="PS00584">
    <property type="entry name" value="PFKB_KINASES_2"/>
    <property type="match status" value="1"/>
</dbReference>
<evidence type="ECO:0000256" key="11">
    <source>
        <dbReference type="ARBA" id="ARBA00023277"/>
    </source>
</evidence>
<comment type="cofactor">
    <cofactor evidence="12">
        <name>Mg(2+)</name>
        <dbReference type="ChEBI" id="CHEBI:18420"/>
    </cofactor>
    <text evidence="12">Requires a divalent cation, most likely magnesium in vivo, as an electrophilic catalyst to aid phosphoryl group transfer. It is the chelate of the metal and the nucleotide that is the actual substrate.</text>
</comment>
<dbReference type="PANTHER" id="PTHR10584:SF166">
    <property type="entry name" value="RIBOKINASE"/>
    <property type="match status" value="1"/>
</dbReference>
<reference evidence="14 19" key="3">
    <citation type="journal article" date="2018" name="Nat. Biotechnol.">
        <title>A standardized bacterial taxonomy based on genome phylogeny substantially revises the tree of life.</title>
        <authorList>
            <person name="Parks D.H."/>
            <person name="Chuvochina M."/>
            <person name="Waite D.W."/>
            <person name="Rinke C."/>
            <person name="Skarshewski A."/>
            <person name="Chaumeil P.A."/>
            <person name="Hugenholtz P."/>
        </authorList>
    </citation>
    <scope>NUCLEOTIDE SEQUENCE [LARGE SCALE GENOMIC DNA]</scope>
    <source>
        <strain evidence="14">UBA9905</strain>
    </source>
</reference>
<evidence type="ECO:0000256" key="10">
    <source>
        <dbReference type="ARBA" id="ARBA00022958"/>
    </source>
</evidence>
<dbReference type="NCBIfam" id="TIGR02152">
    <property type="entry name" value="D_ribokin_bact"/>
    <property type="match status" value="1"/>
</dbReference>
<feature type="binding site" evidence="12">
    <location>
        <position position="277"/>
    </location>
    <ligand>
        <name>K(+)</name>
        <dbReference type="ChEBI" id="CHEBI:29103"/>
    </ligand>
</feature>
<protein>
    <recommendedName>
        <fullName evidence="3 12">Ribokinase</fullName>
        <shortName evidence="12">RK</shortName>
        <ecNumber evidence="2 12">2.7.1.15</ecNumber>
    </recommendedName>
</protein>
<dbReference type="InterPro" id="IPR029056">
    <property type="entry name" value="Ribokinase-like"/>
</dbReference>
<keyword evidence="6 12" id="KW-0547">Nucleotide-binding</keyword>
<feature type="binding site" evidence="12">
    <location>
        <position position="279"/>
    </location>
    <ligand>
        <name>K(+)</name>
        <dbReference type="ChEBI" id="CHEBI:29103"/>
    </ligand>
</feature>
<evidence type="ECO:0000313" key="18">
    <source>
        <dbReference type="Proteomes" id="UP000055014"/>
    </source>
</evidence>
<dbReference type="EC" id="2.7.1.15" evidence="2 12"/>
<reference evidence="17 18" key="2">
    <citation type="journal article" date="2015" name="MBio">
        <title>Genome-Resolved Metagenomic Analysis Reveals Roles for Candidate Phyla and Other Microbial Community Members in Biogeochemical Transformations in Oil Reservoirs.</title>
        <authorList>
            <person name="Hu P."/>
            <person name="Tom L."/>
            <person name="Singh A."/>
            <person name="Thomas B.C."/>
            <person name="Baker B.J."/>
            <person name="Piceno Y.M."/>
            <person name="Andersen G.L."/>
            <person name="Banfield J.F."/>
        </authorList>
    </citation>
    <scope>NUCLEOTIDE SEQUENCE [LARGE SCALE GENOMIC DNA]</scope>
</reference>
<dbReference type="Pfam" id="PF00294">
    <property type="entry name" value="PfkB"/>
    <property type="match status" value="1"/>
</dbReference>
<comment type="catalytic activity">
    <reaction evidence="12">
        <text>D-ribose + ATP = D-ribose 5-phosphate + ADP + H(+)</text>
        <dbReference type="Rhea" id="RHEA:13697"/>
        <dbReference type="ChEBI" id="CHEBI:15378"/>
        <dbReference type="ChEBI" id="CHEBI:30616"/>
        <dbReference type="ChEBI" id="CHEBI:47013"/>
        <dbReference type="ChEBI" id="CHEBI:78346"/>
        <dbReference type="ChEBI" id="CHEBI:456216"/>
        <dbReference type="EC" id="2.7.1.15"/>
    </reaction>
</comment>
<evidence type="ECO:0000313" key="19">
    <source>
        <dbReference type="Proteomes" id="UP000264215"/>
    </source>
</evidence>
<comment type="subunit">
    <text evidence="12">Homodimer.</text>
</comment>
<feature type="domain" description="Carbohydrate kinase PfkB" evidence="13">
    <location>
        <begin position="2"/>
        <end position="285"/>
    </location>
</feature>
<proteinExistence type="inferred from homology"/>
<dbReference type="CDD" id="cd01174">
    <property type="entry name" value="ribokinase"/>
    <property type="match status" value="1"/>
</dbReference>
<evidence type="ECO:0000256" key="1">
    <source>
        <dbReference type="ARBA" id="ARBA00005380"/>
    </source>
</evidence>
<feature type="binding site" evidence="12">
    <location>
        <position position="240"/>
    </location>
    <ligand>
        <name>K(+)</name>
        <dbReference type="ChEBI" id="CHEBI:29103"/>
    </ligand>
</feature>
<feature type="binding site" evidence="12">
    <location>
        <position position="180"/>
    </location>
    <ligand>
        <name>ATP</name>
        <dbReference type="ChEBI" id="CHEBI:30616"/>
    </ligand>
</feature>
<keyword evidence="4 12" id="KW-0808">Transferase</keyword>
<comment type="subcellular location">
    <subcellularLocation>
        <location evidence="12">Cytoplasm</location>
    </subcellularLocation>
</comment>
<dbReference type="EMBL" id="LGGH01000030">
    <property type="protein sequence ID" value="KUK68190.1"/>
    <property type="molecule type" value="Genomic_DNA"/>
</dbReference>
<dbReference type="GO" id="GO:0004747">
    <property type="term" value="F:ribokinase activity"/>
    <property type="evidence" value="ECO:0007669"/>
    <property type="project" value="UniProtKB-UniRule"/>
</dbReference>
<dbReference type="EMBL" id="LGGW01000050">
    <property type="protein sequence ID" value="KUK90127.1"/>
    <property type="molecule type" value="Genomic_DNA"/>
</dbReference>
<dbReference type="GO" id="GO:0019303">
    <property type="term" value="P:D-ribose catabolic process"/>
    <property type="evidence" value="ECO:0007669"/>
    <property type="project" value="UniProtKB-UniRule"/>
</dbReference>
<dbReference type="UniPathway" id="UPA00916">
    <property type="reaction ID" value="UER00889"/>
</dbReference>
<keyword evidence="12" id="KW-0963">Cytoplasm</keyword>
<evidence type="ECO:0000256" key="2">
    <source>
        <dbReference type="ARBA" id="ARBA00012035"/>
    </source>
</evidence>
<evidence type="ECO:0000256" key="4">
    <source>
        <dbReference type="ARBA" id="ARBA00022679"/>
    </source>
</evidence>
<dbReference type="GO" id="GO:0005829">
    <property type="term" value="C:cytosol"/>
    <property type="evidence" value="ECO:0007669"/>
    <property type="project" value="TreeGrafter"/>
</dbReference>
<evidence type="ECO:0000313" key="17">
    <source>
        <dbReference type="Proteomes" id="UP000054260"/>
    </source>
</evidence>
<evidence type="ECO:0000256" key="9">
    <source>
        <dbReference type="ARBA" id="ARBA00022842"/>
    </source>
</evidence>
<evidence type="ECO:0000313" key="15">
    <source>
        <dbReference type="EMBL" id="KUK68190.1"/>
    </source>
</evidence>
<dbReference type="HAMAP" id="MF_01987">
    <property type="entry name" value="Ribokinase"/>
    <property type="match status" value="1"/>
</dbReference>
<evidence type="ECO:0000256" key="5">
    <source>
        <dbReference type="ARBA" id="ARBA00022723"/>
    </source>
</evidence>
<dbReference type="InterPro" id="IPR011877">
    <property type="entry name" value="Ribokinase"/>
</dbReference>
<feature type="active site" description="Proton acceptor" evidence="12">
    <location>
        <position position="244"/>
    </location>
</feature>
<comment type="caution">
    <text evidence="16">The sequence shown here is derived from an EMBL/GenBank/DDBJ whole genome shotgun (WGS) entry which is preliminary data.</text>
</comment>
<feature type="binding site" evidence="12">
    <location>
        <begin position="37"/>
        <end position="41"/>
    </location>
    <ligand>
        <name>substrate</name>
    </ligand>
</feature>
<dbReference type="GO" id="GO:0005524">
    <property type="term" value="F:ATP binding"/>
    <property type="evidence" value="ECO:0007669"/>
    <property type="project" value="UniProtKB-UniRule"/>
</dbReference>
<keyword evidence="11 12" id="KW-0119">Carbohydrate metabolism</keyword>
<evidence type="ECO:0000256" key="12">
    <source>
        <dbReference type="HAMAP-Rule" id="MF_01987"/>
    </source>
</evidence>
<comment type="pathway">
    <text evidence="12">Carbohydrate metabolism; D-ribose degradation; D-ribose 5-phosphate from beta-D-ribopyranose: step 2/2.</text>
</comment>
<keyword evidence="10 12" id="KW-0630">Potassium</keyword>
<sequence>MIAVIGSSNVDMVINVDDFTLPGQTQKGLELSYYPGGKGANQAVTSRLLGGEVYFLTCLGNDGNAQMMKRELEAIDLGNGIRYVDSPNGVALIEVSSSGENRIIVYPGANSHLSPEIIADSRESLLKADILLLQNEIPFESTLYAAKLFSEAGKTVIFDPAPSSNIDKSILRYVSIITPNETEMAELAGYNLGIEEATAKLHKMGCEDVLLKRGNKGVFFSGRSKSLVVPAFKVRAIDSTAAGDVFNGAFACSLDRGLDLHASLRYACAAAALSVTRRGAQKSIPRNEEIGSLLGE</sequence>
<dbReference type="Proteomes" id="UP000264215">
    <property type="component" value="Unassembled WGS sequence"/>
</dbReference>
<keyword evidence="5 12" id="KW-0479">Metal-binding</keyword>
<name>A0A117M8H7_9BACT</name>
<evidence type="ECO:0000256" key="7">
    <source>
        <dbReference type="ARBA" id="ARBA00022777"/>
    </source>
</evidence>
<dbReference type="SUPFAM" id="SSF53613">
    <property type="entry name" value="Ribokinase-like"/>
    <property type="match status" value="1"/>
</dbReference>
<keyword evidence="9 12" id="KW-0460">Magnesium</keyword>
<keyword evidence="7 12" id="KW-0418">Kinase</keyword>
<feature type="binding site" evidence="12">
    <location>
        <begin position="243"/>
        <end position="244"/>
    </location>
    <ligand>
        <name>ATP</name>
        <dbReference type="ChEBI" id="CHEBI:30616"/>
    </ligand>
</feature>
<dbReference type="InterPro" id="IPR011611">
    <property type="entry name" value="PfkB_dom"/>
</dbReference>
<comment type="function">
    <text evidence="12">Catalyzes the phosphorylation of ribose at O-5 in a reaction requiring ATP and magnesium. The resulting D-ribose-5-phosphate can then be used either for sythesis of nucleotides, histidine, and tryptophan, or as a component of the pentose phosphate pathway.</text>
</comment>
<dbReference type="PRINTS" id="PR00990">
    <property type="entry name" value="RIBOKINASE"/>
</dbReference>
<evidence type="ECO:0000256" key="6">
    <source>
        <dbReference type="ARBA" id="ARBA00022741"/>
    </source>
</evidence>